<evidence type="ECO:0000256" key="1">
    <source>
        <dbReference type="ARBA" id="ARBA00022884"/>
    </source>
</evidence>
<evidence type="ECO:0000256" key="2">
    <source>
        <dbReference type="PROSITE-ProRule" id="PRU00176"/>
    </source>
</evidence>
<dbReference type="PROSITE" id="PS50102">
    <property type="entry name" value="RRM"/>
    <property type="match status" value="1"/>
</dbReference>
<evidence type="ECO:0000259" key="4">
    <source>
        <dbReference type="PROSITE" id="PS50102"/>
    </source>
</evidence>
<proteinExistence type="predicted"/>
<dbReference type="OrthoDB" id="439808at2759"/>
<dbReference type="Pfam" id="PF00076">
    <property type="entry name" value="RRM_1"/>
    <property type="match status" value="1"/>
</dbReference>
<feature type="region of interest" description="Disordered" evidence="3">
    <location>
        <begin position="1"/>
        <end position="92"/>
    </location>
</feature>
<dbReference type="InterPro" id="IPR012677">
    <property type="entry name" value="Nucleotide-bd_a/b_plait_sf"/>
</dbReference>
<dbReference type="Proteomes" id="UP001107558">
    <property type="component" value="Chromosome 3"/>
</dbReference>
<dbReference type="InterPro" id="IPR035979">
    <property type="entry name" value="RBD_domain_sf"/>
</dbReference>
<dbReference type="SUPFAM" id="SSF54928">
    <property type="entry name" value="RNA-binding domain, RBD"/>
    <property type="match status" value="1"/>
</dbReference>
<feature type="compositionally biased region" description="Basic and acidic residues" evidence="3">
    <location>
        <begin position="46"/>
        <end position="67"/>
    </location>
</feature>
<evidence type="ECO:0000313" key="5">
    <source>
        <dbReference type="EMBL" id="KAG5670566.1"/>
    </source>
</evidence>
<dbReference type="SMART" id="SM00360">
    <property type="entry name" value="RRM"/>
    <property type="match status" value="1"/>
</dbReference>
<accession>A0A9J6BME3</accession>
<feature type="compositionally biased region" description="Low complexity" evidence="3">
    <location>
        <begin position="17"/>
        <end position="44"/>
    </location>
</feature>
<organism evidence="5 6">
    <name type="scientific">Polypedilum vanderplanki</name>
    <name type="common">Sleeping chironomid midge</name>
    <dbReference type="NCBI Taxonomy" id="319348"/>
    <lineage>
        <taxon>Eukaryota</taxon>
        <taxon>Metazoa</taxon>
        <taxon>Ecdysozoa</taxon>
        <taxon>Arthropoda</taxon>
        <taxon>Hexapoda</taxon>
        <taxon>Insecta</taxon>
        <taxon>Pterygota</taxon>
        <taxon>Neoptera</taxon>
        <taxon>Endopterygota</taxon>
        <taxon>Diptera</taxon>
        <taxon>Nematocera</taxon>
        <taxon>Chironomoidea</taxon>
        <taxon>Chironomidae</taxon>
        <taxon>Chironominae</taxon>
        <taxon>Polypedilum</taxon>
        <taxon>Polypedilum</taxon>
    </lineage>
</organism>
<gene>
    <name evidence="5" type="ORF">PVAND_000819</name>
</gene>
<sequence length="270" mass="32402">MSRDNHLQRSRSRSLSRYRNYNSTSKSQRTTTPPQFSSSSSYRYNSRHESPPSKRSRYQKERSRSFEKNGSSGGRTRRRNSPATTDISRKNHEPSRVLGVFNLHVRTTEDEIREVFERFGEIDNIVMVKDAKTRGFRGYCFLYYNKQRDATAALEECNGIEIKDRQIRVDYSLSEGPHVSTPAGEYRGKRGRDNMRGQRPRHLSPLRGERTRYYDRYDNVRTRSRDRDRYDNDRFRRSPPRNYDRSDYHRRGSPDRFDRRRSPPMRERRH</sequence>
<feature type="region of interest" description="Disordered" evidence="3">
    <location>
        <begin position="173"/>
        <end position="270"/>
    </location>
</feature>
<feature type="compositionally biased region" description="Basic and acidic residues" evidence="3">
    <location>
        <begin position="207"/>
        <end position="270"/>
    </location>
</feature>
<dbReference type="EMBL" id="JADBJN010000003">
    <property type="protein sequence ID" value="KAG5670566.1"/>
    <property type="molecule type" value="Genomic_DNA"/>
</dbReference>
<name>A0A9J6BME3_POLVA</name>
<reference evidence="5" key="1">
    <citation type="submission" date="2021-03" db="EMBL/GenBank/DDBJ databases">
        <title>Chromosome level genome of the anhydrobiotic midge Polypedilum vanderplanki.</title>
        <authorList>
            <person name="Yoshida Y."/>
            <person name="Kikawada T."/>
            <person name="Gusev O."/>
        </authorList>
    </citation>
    <scope>NUCLEOTIDE SEQUENCE</scope>
    <source>
        <strain evidence="5">NIAS01</strain>
        <tissue evidence="5">Whole body or cell culture</tissue>
    </source>
</reference>
<evidence type="ECO:0000256" key="3">
    <source>
        <dbReference type="SAM" id="MobiDB-lite"/>
    </source>
</evidence>
<feature type="domain" description="RRM" evidence="4">
    <location>
        <begin position="96"/>
        <end position="174"/>
    </location>
</feature>
<evidence type="ECO:0000313" key="6">
    <source>
        <dbReference type="Proteomes" id="UP001107558"/>
    </source>
</evidence>
<comment type="caution">
    <text evidence="5">The sequence shown here is derived from an EMBL/GenBank/DDBJ whole genome shotgun (WGS) entry which is preliminary data.</text>
</comment>
<dbReference type="PANTHER" id="PTHR48034">
    <property type="entry name" value="TRANSFORMER-2 SEX-DETERMINING PROTEIN-RELATED"/>
    <property type="match status" value="1"/>
</dbReference>
<dbReference type="InterPro" id="IPR000504">
    <property type="entry name" value="RRM_dom"/>
</dbReference>
<keyword evidence="6" id="KW-1185">Reference proteome</keyword>
<keyword evidence="1 2" id="KW-0694">RNA-binding</keyword>
<dbReference type="GO" id="GO:0003723">
    <property type="term" value="F:RNA binding"/>
    <property type="evidence" value="ECO:0007669"/>
    <property type="project" value="UniProtKB-UniRule"/>
</dbReference>
<feature type="compositionally biased region" description="Basic and acidic residues" evidence="3">
    <location>
        <begin position="186"/>
        <end position="196"/>
    </location>
</feature>
<dbReference type="Gene3D" id="3.30.70.330">
    <property type="match status" value="1"/>
</dbReference>
<dbReference type="AlphaFoldDB" id="A0A9J6BME3"/>
<protein>
    <recommendedName>
        <fullName evidence="4">RRM domain-containing protein</fullName>
    </recommendedName>
</protein>
<dbReference type="InterPro" id="IPR050441">
    <property type="entry name" value="RBM"/>
</dbReference>